<evidence type="ECO:0000256" key="1">
    <source>
        <dbReference type="SAM" id="Phobius"/>
    </source>
</evidence>
<name>A0A2Y9AL08_9MICO</name>
<keyword evidence="1" id="KW-0472">Membrane</keyword>
<gene>
    <name evidence="2" type="ORF">SAMN05216184_11143</name>
</gene>
<organism evidence="2 3">
    <name type="scientific">Georgenia satyanarayanai</name>
    <dbReference type="NCBI Taxonomy" id="860221"/>
    <lineage>
        <taxon>Bacteria</taxon>
        <taxon>Bacillati</taxon>
        <taxon>Actinomycetota</taxon>
        <taxon>Actinomycetes</taxon>
        <taxon>Micrococcales</taxon>
        <taxon>Bogoriellaceae</taxon>
        <taxon>Georgenia</taxon>
    </lineage>
</organism>
<dbReference type="RefSeq" id="WP_146237558.1">
    <property type="nucleotide sequence ID" value="NZ_QKLZ01000011.1"/>
</dbReference>
<evidence type="ECO:0000313" key="2">
    <source>
        <dbReference type="EMBL" id="SSA45020.1"/>
    </source>
</evidence>
<keyword evidence="1" id="KW-0812">Transmembrane</keyword>
<accession>A0A2Y9AL08</accession>
<dbReference type="EMBL" id="UETB01000011">
    <property type="protein sequence ID" value="SSA45020.1"/>
    <property type="molecule type" value="Genomic_DNA"/>
</dbReference>
<keyword evidence="1" id="KW-1133">Transmembrane helix</keyword>
<sequence>MRAVDVRKRQTLVTIVGFAVIGALSFVVDWPWWQLALVCVVPYGVAIVLAGRRGNQGPL</sequence>
<dbReference type="AlphaFoldDB" id="A0A2Y9AL08"/>
<protein>
    <submittedName>
        <fullName evidence="2">Uncharacterized protein</fullName>
    </submittedName>
</protein>
<reference evidence="2 3" key="1">
    <citation type="submission" date="2016-10" db="EMBL/GenBank/DDBJ databases">
        <authorList>
            <person name="Cai Z."/>
        </authorList>
    </citation>
    <scope>NUCLEOTIDE SEQUENCE [LARGE SCALE GENOMIC DNA]</scope>
    <source>
        <strain evidence="2 3">CGMCC 1.10826</strain>
    </source>
</reference>
<proteinExistence type="predicted"/>
<evidence type="ECO:0000313" key="3">
    <source>
        <dbReference type="Proteomes" id="UP000250222"/>
    </source>
</evidence>
<feature type="transmembrane region" description="Helical" evidence="1">
    <location>
        <begin position="12"/>
        <end position="28"/>
    </location>
</feature>
<dbReference type="OrthoDB" id="9958235at2"/>
<dbReference type="Proteomes" id="UP000250222">
    <property type="component" value="Unassembled WGS sequence"/>
</dbReference>
<feature type="transmembrane region" description="Helical" evidence="1">
    <location>
        <begin position="34"/>
        <end position="51"/>
    </location>
</feature>
<keyword evidence="3" id="KW-1185">Reference proteome</keyword>